<gene>
    <name evidence="3" type="ORF">E2A64_06530</name>
</gene>
<keyword evidence="2" id="KW-0732">Signal</keyword>
<feature type="signal peptide" evidence="2">
    <location>
        <begin position="1"/>
        <end position="20"/>
    </location>
</feature>
<feature type="region of interest" description="Disordered" evidence="1">
    <location>
        <begin position="35"/>
        <end position="65"/>
    </location>
</feature>
<evidence type="ECO:0000256" key="1">
    <source>
        <dbReference type="SAM" id="MobiDB-lite"/>
    </source>
</evidence>
<reference evidence="3 4" key="1">
    <citation type="journal article" date="2013" name="Int. J. Syst. Evol. Microbiol.">
        <title>Hoeflea suaedae sp. nov., an endophytic bacterium isolated from the root of the halophyte Suaeda maritima.</title>
        <authorList>
            <person name="Chung E.J."/>
            <person name="Park J.A."/>
            <person name="Pramanik P."/>
            <person name="Bibi F."/>
            <person name="Jeon C.O."/>
            <person name="Chung Y.R."/>
        </authorList>
    </citation>
    <scope>NUCLEOTIDE SEQUENCE [LARGE SCALE GENOMIC DNA]</scope>
    <source>
        <strain evidence="3 4">YC6898</strain>
    </source>
</reference>
<dbReference type="Proteomes" id="UP000295131">
    <property type="component" value="Unassembled WGS sequence"/>
</dbReference>
<protein>
    <submittedName>
        <fullName evidence="3">Uncharacterized protein</fullName>
    </submittedName>
</protein>
<feature type="compositionally biased region" description="Polar residues" evidence="1">
    <location>
        <begin position="35"/>
        <end position="53"/>
    </location>
</feature>
<accession>A0A4R5PNX5</accession>
<comment type="caution">
    <text evidence="3">The sequence shown here is derived from an EMBL/GenBank/DDBJ whole genome shotgun (WGS) entry which is preliminary data.</text>
</comment>
<evidence type="ECO:0000313" key="3">
    <source>
        <dbReference type="EMBL" id="TDH38746.1"/>
    </source>
</evidence>
<dbReference type="EMBL" id="SMSI01000001">
    <property type="protein sequence ID" value="TDH38746.1"/>
    <property type="molecule type" value="Genomic_DNA"/>
</dbReference>
<sequence>MKNALIALGITLAATSGAFAATTARDAQFLPQETAASNPAAQIARSTDANGFVNTGPFGDRSPTYTGPAATQIDYTATSTIGSGVNVPLNKSPRAY</sequence>
<proteinExistence type="predicted"/>
<feature type="chain" id="PRO_5020971035" evidence="2">
    <location>
        <begin position="21"/>
        <end position="96"/>
    </location>
</feature>
<keyword evidence="4" id="KW-1185">Reference proteome</keyword>
<evidence type="ECO:0000313" key="4">
    <source>
        <dbReference type="Proteomes" id="UP000295131"/>
    </source>
</evidence>
<evidence type="ECO:0000256" key="2">
    <source>
        <dbReference type="SAM" id="SignalP"/>
    </source>
</evidence>
<organism evidence="3 4">
    <name type="scientific">Pseudohoeflea suaedae</name>
    <dbReference type="NCBI Taxonomy" id="877384"/>
    <lineage>
        <taxon>Bacteria</taxon>
        <taxon>Pseudomonadati</taxon>
        <taxon>Pseudomonadota</taxon>
        <taxon>Alphaproteobacteria</taxon>
        <taxon>Hyphomicrobiales</taxon>
        <taxon>Rhizobiaceae</taxon>
        <taxon>Pseudohoeflea</taxon>
    </lineage>
</organism>
<dbReference type="AlphaFoldDB" id="A0A4R5PNX5"/>
<name>A0A4R5PNX5_9HYPH</name>
<dbReference type="RefSeq" id="WP_133283580.1">
    <property type="nucleotide sequence ID" value="NZ_SMSI01000001.1"/>
</dbReference>